<gene>
    <name evidence="5" type="ORF">HNQ80_004315</name>
</gene>
<reference evidence="5 6" key="1">
    <citation type="submission" date="2020-08" db="EMBL/GenBank/DDBJ databases">
        <title>Genomic Encyclopedia of Type Strains, Phase IV (KMG-IV): sequencing the most valuable type-strain genomes for metagenomic binning, comparative biology and taxonomic classification.</title>
        <authorList>
            <person name="Goeker M."/>
        </authorList>
    </citation>
    <scope>NUCLEOTIDE SEQUENCE [LARGE SCALE GENOMIC DNA]</scope>
    <source>
        <strain evidence="5 6">DSM 103526</strain>
    </source>
</reference>
<name>A0A841L7C8_9FIRM</name>
<dbReference type="InterPro" id="IPR006949">
    <property type="entry name" value="Barrel_Baseplate_J-like"/>
</dbReference>
<keyword evidence="6" id="KW-1185">Reference proteome</keyword>
<organism evidence="5 6">
    <name type="scientific">Anaerosolibacter carboniphilus</name>
    <dbReference type="NCBI Taxonomy" id="1417629"/>
    <lineage>
        <taxon>Bacteria</taxon>
        <taxon>Bacillati</taxon>
        <taxon>Bacillota</taxon>
        <taxon>Clostridia</taxon>
        <taxon>Peptostreptococcales</taxon>
        <taxon>Thermotaleaceae</taxon>
        <taxon>Anaerosolibacter</taxon>
    </lineage>
</organism>
<proteinExistence type="inferred from homology"/>
<evidence type="ECO:0000259" key="4">
    <source>
        <dbReference type="Pfam" id="PF26079"/>
    </source>
</evidence>
<dbReference type="Pfam" id="PF26079">
    <property type="entry name" value="Baseplate_J_C"/>
    <property type="match status" value="1"/>
</dbReference>
<dbReference type="AlphaFoldDB" id="A0A841L7C8"/>
<dbReference type="InterPro" id="IPR058531">
    <property type="entry name" value="Baseplate_J_M"/>
</dbReference>
<dbReference type="InterPro" id="IPR058530">
    <property type="entry name" value="Baseplate_J-like_C"/>
</dbReference>
<dbReference type="Proteomes" id="UP000579281">
    <property type="component" value="Unassembled WGS sequence"/>
</dbReference>
<dbReference type="PANTHER" id="PTHR37829:SF3">
    <property type="entry name" value="PROTEIN JAYE-RELATED"/>
    <property type="match status" value="1"/>
</dbReference>
<dbReference type="RefSeq" id="WP_184312668.1">
    <property type="nucleotide sequence ID" value="NZ_JACHEN010000034.1"/>
</dbReference>
<protein>
    <submittedName>
        <fullName evidence="5">Putative phage protein gp47/JayE</fullName>
    </submittedName>
</protein>
<evidence type="ECO:0000259" key="2">
    <source>
        <dbReference type="Pfam" id="PF04865"/>
    </source>
</evidence>
<dbReference type="PANTHER" id="PTHR37829">
    <property type="entry name" value="PHAGE-LIKE ELEMENT PBSX PROTEIN XKDT"/>
    <property type="match status" value="1"/>
</dbReference>
<dbReference type="Pfam" id="PF26078">
    <property type="entry name" value="Baseplate_J_M"/>
    <property type="match status" value="1"/>
</dbReference>
<accession>A0A841L7C8</accession>
<evidence type="ECO:0000256" key="1">
    <source>
        <dbReference type="ARBA" id="ARBA00038087"/>
    </source>
</evidence>
<sequence length="354" mass="38316">MFEDKTRDSIHDELLANIDSSYDKTQGYPIWDILRSFAIEGEKIYQSMNLLAEKVDVDKLTGSELERFVSQRKGITRKQATKAKGQLTVSGNGTVNIGDLFETPSGIQFRAIETKVISNTGIVNIEALVAGDVGNVPANQITQMPVTLSGITSVNNGGATHDGYEAETDTSLRERYYQALKTPATSGNKWHYLQWAKEIPGVGDAKVFPLDRGDNTVEIVIIDSNKHPASADLVTSVQNYIDPSSLGKGEGTAPIGAYCYVSSAIAKPIDISLSVTLLSGYGLEEVQANIENAVDRYLKEIAFKRDFISYAKLGSVILDSEGVEDYSDLVVNGQSDNIPIGVKEVAILGGVNID</sequence>
<evidence type="ECO:0000313" key="5">
    <source>
        <dbReference type="EMBL" id="MBB6218175.1"/>
    </source>
</evidence>
<feature type="domain" description="Baseplate protein J-like barrel" evidence="2">
    <location>
        <begin position="87"/>
        <end position="163"/>
    </location>
</feature>
<dbReference type="EMBL" id="JACHEN010000034">
    <property type="protein sequence ID" value="MBB6218175.1"/>
    <property type="molecule type" value="Genomic_DNA"/>
</dbReference>
<evidence type="ECO:0000259" key="3">
    <source>
        <dbReference type="Pfam" id="PF26078"/>
    </source>
</evidence>
<dbReference type="Pfam" id="PF04865">
    <property type="entry name" value="Baseplate_J"/>
    <property type="match status" value="1"/>
</dbReference>
<comment type="similarity">
    <text evidence="1">Belongs to the Mu gp47/PBSX XkdT family.</text>
</comment>
<dbReference type="InterPro" id="IPR052399">
    <property type="entry name" value="Phage_Baseplate_Assmbl_Protein"/>
</dbReference>
<feature type="domain" description="Baseplate J-like C-terminal" evidence="4">
    <location>
        <begin position="269"/>
        <end position="353"/>
    </location>
</feature>
<feature type="domain" description="Baseplate J-like central" evidence="3">
    <location>
        <begin position="184"/>
        <end position="262"/>
    </location>
</feature>
<evidence type="ECO:0000313" key="6">
    <source>
        <dbReference type="Proteomes" id="UP000579281"/>
    </source>
</evidence>
<comment type="caution">
    <text evidence="5">The sequence shown here is derived from an EMBL/GenBank/DDBJ whole genome shotgun (WGS) entry which is preliminary data.</text>
</comment>